<evidence type="ECO:0000313" key="2">
    <source>
        <dbReference type="EMBL" id="MPM18332.1"/>
    </source>
</evidence>
<protein>
    <submittedName>
        <fullName evidence="2">Sensor histidine kinase YpdA</fullName>
        <ecNumber evidence="2">2.7.13.3</ecNumber>
    </submittedName>
</protein>
<dbReference type="InterPro" id="IPR050640">
    <property type="entry name" value="Bact_2-comp_sensor_kinase"/>
</dbReference>
<organism evidence="2">
    <name type="scientific">bioreactor metagenome</name>
    <dbReference type="NCBI Taxonomy" id="1076179"/>
    <lineage>
        <taxon>unclassified sequences</taxon>
        <taxon>metagenomes</taxon>
        <taxon>ecological metagenomes</taxon>
    </lineage>
</organism>
<keyword evidence="2" id="KW-0418">Kinase</keyword>
<sequence length="137" mass="15459">MNIQQLRFEDRLTFRNEIGEQYLSMSLPKLVLQPLVENAVKYSVESNTEACTIILSAEVEDTVLSLQVKNSGSQFPDNLLEDLEAKRYTPHGLGIGLLNIKERLELTYGPAFKLSCLNSEEYAVAKITLPYEESDIC</sequence>
<dbReference type="EC" id="2.7.13.3" evidence="2"/>
<dbReference type="SUPFAM" id="SSF55874">
    <property type="entry name" value="ATPase domain of HSP90 chaperone/DNA topoisomerase II/histidine kinase"/>
    <property type="match status" value="1"/>
</dbReference>
<feature type="domain" description="Histidine kinase/HSP90-like ATPase" evidence="1">
    <location>
        <begin position="29"/>
        <end position="130"/>
    </location>
</feature>
<accession>A0A644XQ47</accession>
<gene>
    <name evidence="2" type="primary">ypdA_3</name>
    <name evidence="2" type="ORF">SDC9_64741</name>
</gene>
<dbReference type="GO" id="GO:0004673">
    <property type="term" value="F:protein histidine kinase activity"/>
    <property type="evidence" value="ECO:0007669"/>
    <property type="project" value="UniProtKB-EC"/>
</dbReference>
<dbReference type="PANTHER" id="PTHR34220">
    <property type="entry name" value="SENSOR HISTIDINE KINASE YPDA"/>
    <property type="match status" value="1"/>
</dbReference>
<dbReference type="PANTHER" id="PTHR34220:SF7">
    <property type="entry name" value="SENSOR HISTIDINE KINASE YPDA"/>
    <property type="match status" value="1"/>
</dbReference>
<evidence type="ECO:0000259" key="1">
    <source>
        <dbReference type="Pfam" id="PF02518"/>
    </source>
</evidence>
<proteinExistence type="predicted"/>
<dbReference type="EMBL" id="VSSQ01002962">
    <property type="protein sequence ID" value="MPM18332.1"/>
    <property type="molecule type" value="Genomic_DNA"/>
</dbReference>
<dbReference type="AlphaFoldDB" id="A0A644XQ47"/>
<keyword evidence="2" id="KW-0808">Transferase</keyword>
<dbReference type="Pfam" id="PF02518">
    <property type="entry name" value="HATPase_c"/>
    <property type="match status" value="1"/>
</dbReference>
<dbReference type="InterPro" id="IPR036890">
    <property type="entry name" value="HATPase_C_sf"/>
</dbReference>
<dbReference type="InterPro" id="IPR003594">
    <property type="entry name" value="HATPase_dom"/>
</dbReference>
<reference evidence="2" key="1">
    <citation type="submission" date="2019-08" db="EMBL/GenBank/DDBJ databases">
        <authorList>
            <person name="Kucharzyk K."/>
            <person name="Murdoch R.W."/>
            <person name="Higgins S."/>
            <person name="Loffler F."/>
        </authorList>
    </citation>
    <scope>NUCLEOTIDE SEQUENCE</scope>
</reference>
<dbReference type="Gene3D" id="3.30.565.10">
    <property type="entry name" value="Histidine kinase-like ATPase, C-terminal domain"/>
    <property type="match status" value="1"/>
</dbReference>
<comment type="caution">
    <text evidence="2">The sequence shown here is derived from an EMBL/GenBank/DDBJ whole genome shotgun (WGS) entry which is preliminary data.</text>
</comment>
<name>A0A644XQ47_9ZZZZ</name>